<evidence type="ECO:0000256" key="14">
    <source>
        <dbReference type="RuleBase" id="RU363047"/>
    </source>
</evidence>
<dbReference type="InterPro" id="IPR000725">
    <property type="entry name" value="Olfact_rcpt"/>
</dbReference>
<keyword evidence="10 13" id="KW-0675">Receptor</keyword>
<dbReference type="GO" id="GO:0004930">
    <property type="term" value="F:G protein-coupled receptor activity"/>
    <property type="evidence" value="ECO:0007669"/>
    <property type="project" value="UniProtKB-KW"/>
</dbReference>
<dbReference type="STRING" id="75743.A0A401NGY3"/>
<dbReference type="PROSITE" id="PS00237">
    <property type="entry name" value="G_PROTEIN_RECEP_F1_1"/>
    <property type="match status" value="1"/>
</dbReference>
<dbReference type="PRINTS" id="PR00237">
    <property type="entry name" value="GPCRRHODOPSN"/>
</dbReference>
<dbReference type="AlphaFoldDB" id="A0A401NGY3"/>
<evidence type="ECO:0000256" key="3">
    <source>
        <dbReference type="ARBA" id="ARBA00022606"/>
    </source>
</evidence>
<evidence type="ECO:0000256" key="13">
    <source>
        <dbReference type="RuleBase" id="RU000688"/>
    </source>
</evidence>
<keyword evidence="8 14" id="KW-0472">Membrane</keyword>
<evidence type="ECO:0000256" key="10">
    <source>
        <dbReference type="ARBA" id="ARBA00023170"/>
    </source>
</evidence>
<evidence type="ECO:0000256" key="9">
    <source>
        <dbReference type="ARBA" id="ARBA00023157"/>
    </source>
</evidence>
<feature type="transmembrane region" description="Helical" evidence="14">
    <location>
        <begin position="339"/>
        <end position="359"/>
    </location>
</feature>
<dbReference type="EMBL" id="BFAA01004904">
    <property type="protein sequence ID" value="GCB60046.1"/>
    <property type="molecule type" value="Genomic_DNA"/>
</dbReference>
<evidence type="ECO:0000256" key="5">
    <source>
        <dbReference type="ARBA" id="ARBA00022725"/>
    </source>
</evidence>
<evidence type="ECO:0000256" key="1">
    <source>
        <dbReference type="ARBA" id="ARBA00004651"/>
    </source>
</evidence>
<evidence type="ECO:0000313" key="17">
    <source>
        <dbReference type="Proteomes" id="UP000288216"/>
    </source>
</evidence>
<evidence type="ECO:0000313" key="16">
    <source>
        <dbReference type="EMBL" id="GCB60046.1"/>
    </source>
</evidence>
<accession>A0A401NGY3</accession>
<keyword evidence="9" id="KW-1015">Disulfide bond</keyword>
<dbReference type="OMA" id="IIFLRAM"/>
<feature type="transmembrane region" description="Helical" evidence="14">
    <location>
        <begin position="267"/>
        <end position="291"/>
    </location>
</feature>
<keyword evidence="3 14" id="KW-0716">Sensory transduction</keyword>
<keyword evidence="2 14" id="KW-1003">Cell membrane</keyword>
<comment type="caution">
    <text evidence="16">The sequence shown here is derived from an EMBL/GenBank/DDBJ whole genome shotgun (WGS) entry which is preliminary data.</text>
</comment>
<dbReference type="InterPro" id="IPR050402">
    <property type="entry name" value="OR51/52/56-like"/>
</dbReference>
<dbReference type="Proteomes" id="UP000288216">
    <property type="component" value="Unassembled WGS sequence"/>
</dbReference>
<comment type="similarity">
    <text evidence="13">Belongs to the G-protein coupled receptor 1 family.</text>
</comment>
<feature type="transmembrane region" description="Helical" evidence="14">
    <location>
        <begin position="91"/>
        <end position="114"/>
    </location>
</feature>
<keyword evidence="17" id="KW-1185">Reference proteome</keyword>
<dbReference type="PROSITE" id="PS50262">
    <property type="entry name" value="G_PROTEIN_RECEP_F1_2"/>
    <property type="match status" value="1"/>
</dbReference>
<keyword evidence="5 14" id="KW-0552">Olfaction</keyword>
<dbReference type="PRINTS" id="PR00245">
    <property type="entry name" value="OLFACTORYR"/>
</dbReference>
<evidence type="ECO:0000256" key="4">
    <source>
        <dbReference type="ARBA" id="ARBA00022692"/>
    </source>
</evidence>
<feature type="transmembrane region" description="Helical" evidence="14">
    <location>
        <begin position="126"/>
        <end position="148"/>
    </location>
</feature>
<dbReference type="PANTHER" id="PTHR26450">
    <property type="entry name" value="OLFACTORY RECEPTOR 56B1-RELATED"/>
    <property type="match status" value="1"/>
</dbReference>
<evidence type="ECO:0000256" key="8">
    <source>
        <dbReference type="ARBA" id="ARBA00023136"/>
    </source>
</evidence>
<proteinExistence type="inferred from homology"/>
<evidence type="ECO:0000256" key="6">
    <source>
        <dbReference type="ARBA" id="ARBA00022989"/>
    </source>
</evidence>
<evidence type="ECO:0000256" key="2">
    <source>
        <dbReference type="ARBA" id="ARBA00022475"/>
    </source>
</evidence>
<sequence>MKPVSSRRQSVSSTGHFAWDLYQSLLWAPGGAADEEGSCCHFPRLIRTIPIWKPKRERSSSLWVKVKMNDSALSHTEFLLQGVPNGDGYELLIFISFLLVYVVIIAANLTIMYLVKTETKLHGPMYYLLCLLAGIDIILSNVTIPKILEMYSLQSKVISLEACVTQMFLVYCTALSESTLLVAMAYDRYVAICQPFNYHKLKLHYVLLVVALIIFLRAMCFVAVATLLTQATYCGSNFIQNCYCNYGSLSKLACDGVTVSDAITYPLSFLITLPDSSLIIISYFKIFKVAFHTGQGEARTKALNTCTSHCCVLILFYTSALFEFTMYLIPSIYSPELHFVVAVTFAIFQPIFNPIIYGVRTKEIRKSFLKLLGRGRVADRS</sequence>
<keyword evidence="11" id="KW-0325">Glycoprotein</keyword>
<reference evidence="16 17" key="1">
    <citation type="journal article" date="2018" name="Nat. Ecol. Evol.">
        <title>Shark genomes provide insights into elasmobranch evolution and the origin of vertebrates.</title>
        <authorList>
            <person name="Hara Y"/>
            <person name="Yamaguchi K"/>
            <person name="Onimaru K"/>
            <person name="Kadota M"/>
            <person name="Koyanagi M"/>
            <person name="Keeley SD"/>
            <person name="Tatsumi K"/>
            <person name="Tanaka K"/>
            <person name="Motone F"/>
            <person name="Kageyama Y"/>
            <person name="Nozu R"/>
            <person name="Adachi N"/>
            <person name="Nishimura O"/>
            <person name="Nakagawa R"/>
            <person name="Tanegashima C"/>
            <person name="Kiyatake I"/>
            <person name="Matsumoto R"/>
            <person name="Murakumo K"/>
            <person name="Nishida K"/>
            <person name="Terakita A"/>
            <person name="Kuratani S"/>
            <person name="Sato K"/>
            <person name="Hyodo S Kuraku.S."/>
        </authorList>
    </citation>
    <scope>NUCLEOTIDE SEQUENCE [LARGE SCALE GENOMIC DNA]</scope>
</reference>
<keyword evidence="4 13" id="KW-0812">Transmembrane</keyword>
<keyword evidence="6 14" id="KW-1133">Transmembrane helix</keyword>
<feature type="transmembrane region" description="Helical" evidence="14">
    <location>
        <begin position="312"/>
        <end position="333"/>
    </location>
</feature>
<gene>
    <name evidence="16" type="ORF">scyTo_0011053</name>
</gene>
<evidence type="ECO:0000256" key="7">
    <source>
        <dbReference type="ARBA" id="ARBA00023040"/>
    </source>
</evidence>
<name>A0A401NGY3_SCYTO</name>
<feature type="transmembrane region" description="Helical" evidence="14">
    <location>
        <begin position="206"/>
        <end position="228"/>
    </location>
</feature>
<evidence type="ECO:0000256" key="11">
    <source>
        <dbReference type="ARBA" id="ARBA00023180"/>
    </source>
</evidence>
<comment type="subcellular location">
    <subcellularLocation>
        <location evidence="1 14">Cell membrane</location>
        <topology evidence="1 14">Multi-pass membrane protein</topology>
    </subcellularLocation>
</comment>
<dbReference type="GO" id="GO:0005886">
    <property type="term" value="C:plasma membrane"/>
    <property type="evidence" value="ECO:0007669"/>
    <property type="project" value="UniProtKB-SubCell"/>
</dbReference>
<dbReference type="InterPro" id="IPR017452">
    <property type="entry name" value="GPCR_Rhodpsn_7TM"/>
</dbReference>
<dbReference type="OrthoDB" id="10254436at2759"/>
<protein>
    <recommendedName>
        <fullName evidence="14">Olfactory receptor</fullName>
    </recommendedName>
</protein>
<dbReference type="InterPro" id="IPR000276">
    <property type="entry name" value="GPCR_Rhodpsn"/>
</dbReference>
<feature type="domain" description="G-protein coupled receptors family 1 profile" evidence="15">
    <location>
        <begin position="107"/>
        <end position="357"/>
    </location>
</feature>
<dbReference type="Gene3D" id="1.20.1070.10">
    <property type="entry name" value="Rhodopsin 7-helix transmembrane proteins"/>
    <property type="match status" value="1"/>
</dbReference>
<dbReference type="GO" id="GO:0004984">
    <property type="term" value="F:olfactory receptor activity"/>
    <property type="evidence" value="ECO:0007669"/>
    <property type="project" value="InterPro"/>
</dbReference>
<feature type="transmembrane region" description="Helical" evidence="14">
    <location>
        <begin position="168"/>
        <end position="186"/>
    </location>
</feature>
<keyword evidence="7 13" id="KW-0297">G-protein coupled receptor</keyword>
<dbReference type="SUPFAM" id="SSF81321">
    <property type="entry name" value="Family A G protein-coupled receptor-like"/>
    <property type="match status" value="1"/>
</dbReference>
<dbReference type="FunFam" id="1.20.1070.10:FF:000024">
    <property type="entry name" value="Olfactory receptor"/>
    <property type="match status" value="1"/>
</dbReference>
<keyword evidence="12 13" id="KW-0807">Transducer</keyword>
<evidence type="ECO:0000259" key="15">
    <source>
        <dbReference type="PROSITE" id="PS50262"/>
    </source>
</evidence>
<dbReference type="Pfam" id="PF13853">
    <property type="entry name" value="7tm_4"/>
    <property type="match status" value="1"/>
</dbReference>
<organism evidence="16 17">
    <name type="scientific">Scyliorhinus torazame</name>
    <name type="common">Cloudy catshark</name>
    <name type="synonym">Catulus torazame</name>
    <dbReference type="NCBI Taxonomy" id="75743"/>
    <lineage>
        <taxon>Eukaryota</taxon>
        <taxon>Metazoa</taxon>
        <taxon>Chordata</taxon>
        <taxon>Craniata</taxon>
        <taxon>Vertebrata</taxon>
        <taxon>Chondrichthyes</taxon>
        <taxon>Elasmobranchii</taxon>
        <taxon>Galeomorphii</taxon>
        <taxon>Galeoidea</taxon>
        <taxon>Carcharhiniformes</taxon>
        <taxon>Scyliorhinidae</taxon>
        <taxon>Scyliorhinus</taxon>
    </lineage>
</organism>
<evidence type="ECO:0000256" key="12">
    <source>
        <dbReference type="ARBA" id="ARBA00023224"/>
    </source>
</evidence>